<name>A0A9D9HR62_9SPIR</name>
<dbReference type="AlphaFoldDB" id="A0A9D9HR62"/>
<evidence type="ECO:0000259" key="1">
    <source>
        <dbReference type="Pfam" id="PF01551"/>
    </source>
</evidence>
<dbReference type="InterPro" id="IPR050570">
    <property type="entry name" value="Cell_wall_metabolism_enzyme"/>
</dbReference>
<feature type="domain" description="M23ase beta-sheet core" evidence="1">
    <location>
        <begin position="1020"/>
        <end position="1103"/>
    </location>
</feature>
<dbReference type="Proteomes" id="UP000823638">
    <property type="component" value="Unassembled WGS sequence"/>
</dbReference>
<dbReference type="Gene3D" id="2.70.70.10">
    <property type="entry name" value="Glucose Permease (Domain IIA)"/>
    <property type="match status" value="1"/>
</dbReference>
<gene>
    <name evidence="2" type="ORF">IAA81_08975</name>
</gene>
<reference evidence="2" key="2">
    <citation type="journal article" date="2021" name="PeerJ">
        <title>Extensive microbial diversity within the chicken gut microbiome revealed by metagenomics and culture.</title>
        <authorList>
            <person name="Gilroy R."/>
            <person name="Ravi A."/>
            <person name="Getino M."/>
            <person name="Pursley I."/>
            <person name="Horton D.L."/>
            <person name="Alikhan N.F."/>
            <person name="Baker D."/>
            <person name="Gharbi K."/>
            <person name="Hall N."/>
            <person name="Watson M."/>
            <person name="Adriaenssens E.M."/>
            <person name="Foster-Nyarko E."/>
            <person name="Jarju S."/>
            <person name="Secka A."/>
            <person name="Antonio M."/>
            <person name="Oren A."/>
            <person name="Chaudhuri R.R."/>
            <person name="La Ragione R."/>
            <person name="Hildebrand F."/>
            <person name="Pallen M.J."/>
        </authorList>
    </citation>
    <scope>NUCLEOTIDE SEQUENCE</scope>
    <source>
        <strain evidence="2">10532</strain>
    </source>
</reference>
<accession>A0A9D9HR62</accession>
<dbReference type="EMBL" id="JADIMM010000105">
    <property type="protein sequence ID" value="MBO8458338.1"/>
    <property type="molecule type" value="Genomic_DNA"/>
</dbReference>
<dbReference type="InterPro" id="IPR016047">
    <property type="entry name" value="M23ase_b-sheet_dom"/>
</dbReference>
<evidence type="ECO:0000313" key="2">
    <source>
        <dbReference type="EMBL" id="MBO8458338.1"/>
    </source>
</evidence>
<reference evidence="2" key="1">
    <citation type="submission" date="2020-10" db="EMBL/GenBank/DDBJ databases">
        <authorList>
            <person name="Gilroy R."/>
        </authorList>
    </citation>
    <scope>NUCLEOTIDE SEQUENCE</scope>
    <source>
        <strain evidence="2">10532</strain>
    </source>
</reference>
<proteinExistence type="predicted"/>
<sequence>MEEDDLYKSMGDRTDGCYPISDEGIWHAGIHVYFTDADTPVKNPIEGKVVASCFDDEKSWNYVVTENEINLPSEKKDVKSGYHCYNLISNLRSKILPFSELSCEGLKKLQPIPFYPFYISVKTQLPDVGVIDERNFKIVEISIDGKKIKDDIIGELTDENKQYFKSLSNTYSIKKSTKIMNKKGKEIGSYNTDYVIENNTGEFIENGIFSTKTQGKFIQLSEELPKGYFILQDQEVTDSGKIIVSDNSKLYLWKEKETNKKDYPGQGIILDLRSDFRQKLFSSSDSEIKKTWDVHERGRYETMKQELIDYIESLPKEEEFVYALPDSSDFHVFPFISEPESVKYSYKITSASGKVVRPCYFPKEKFNFIKNELTRVFNMDNIFDIYDASNLWKERDFSYTIFEKIDISMKYDNFFNSVKIIDNENIIEDSKLNSLLYAKVQLYLHEETPYEVAINTDDIFCKKIFINNPNIIASFKSSETKNGYPASQIIEKRTGACFFNNLYEIITDMNNNKDFIWLKNENENIYVPKKYYESLKFQVVKSEVKKGDIIKRGDILGYPFWDSEPGENERTESKPYIDYALFFTEDITKKNIKLRTITIPSGTNCCIKKKQFKKSGRKIFLPPKCEVSTEDNIDEGSEYVKLLSYSFNVFVYSDGIDNGKLKDKASTKLYLPDDNFIITLVNGKFGSISKDLNDDELKIVKSLAKEIIQEMKTNSLTEGKSKDYKPITVYKYKVIKTFSDDTYIKDNVLDKENMHFIETYSCSQSYEPAATEAVYSKIFLPSDLKKTYISFRRYYKFKIKDKICYVNRKIIDKNKENPLEEFGKKGLTINLKTNPISKKSICPEDKLVLDKKNINKFKQNLRKKLSKKHVYLMQFVMPADGSEDYNIYNESKYFYVLLSQYLKRTISKHPLEWDFAKIKEDRVCESRGKPPVNEKECCDIAAGLKTADPKIFGKNSFYFVCAPYFYNKMDVLRLFEYNPYERYNVPVPFPMKNNPGFMPEGTTEYSFTQNFNAFVNDNYSHEGVDLAVSKAKIISGIYGKVIVEGDRGNYSYGCFIVIQADKLYEDKNRYFLLGHLDRDREHKKENDYVSPGEIVGYVGNTGHCVSGGFNIEGNENLELRAKGRGAHLHLQMFLTDADFNDFIEDMNFNELKNEENKSDKFA</sequence>
<comment type="caution">
    <text evidence="2">The sequence shown here is derived from an EMBL/GenBank/DDBJ whole genome shotgun (WGS) entry which is preliminary data.</text>
</comment>
<protein>
    <submittedName>
        <fullName evidence="2">M23 family metallopeptidase</fullName>
    </submittedName>
</protein>
<organism evidence="2 3">
    <name type="scientific">Candidatus Gallitreponema excrementavium</name>
    <dbReference type="NCBI Taxonomy" id="2840840"/>
    <lineage>
        <taxon>Bacteria</taxon>
        <taxon>Pseudomonadati</taxon>
        <taxon>Spirochaetota</taxon>
        <taxon>Spirochaetia</taxon>
        <taxon>Spirochaetales</taxon>
        <taxon>Candidatus Gallitreponema</taxon>
    </lineage>
</organism>
<dbReference type="SUPFAM" id="SSF51261">
    <property type="entry name" value="Duplicated hybrid motif"/>
    <property type="match status" value="1"/>
</dbReference>
<evidence type="ECO:0000313" key="3">
    <source>
        <dbReference type="Proteomes" id="UP000823638"/>
    </source>
</evidence>
<dbReference type="CDD" id="cd12797">
    <property type="entry name" value="M23_peptidase"/>
    <property type="match status" value="1"/>
</dbReference>
<dbReference type="InterPro" id="IPR011055">
    <property type="entry name" value="Dup_hybrid_motif"/>
</dbReference>
<dbReference type="Pfam" id="PF01551">
    <property type="entry name" value="Peptidase_M23"/>
    <property type="match status" value="1"/>
</dbReference>
<dbReference type="PANTHER" id="PTHR21666:SF270">
    <property type="entry name" value="MUREIN HYDROLASE ACTIVATOR ENVC"/>
    <property type="match status" value="1"/>
</dbReference>
<dbReference type="GO" id="GO:0004222">
    <property type="term" value="F:metalloendopeptidase activity"/>
    <property type="evidence" value="ECO:0007669"/>
    <property type="project" value="TreeGrafter"/>
</dbReference>
<feature type="non-terminal residue" evidence="2">
    <location>
        <position position="1162"/>
    </location>
</feature>
<dbReference type="PANTHER" id="PTHR21666">
    <property type="entry name" value="PEPTIDASE-RELATED"/>
    <property type="match status" value="1"/>
</dbReference>